<feature type="domain" description="GAF" evidence="2">
    <location>
        <begin position="28"/>
        <end position="180"/>
    </location>
</feature>
<sequence length="416" mass="44353">MVRANVLRDEQRLHRIEAVTDATLSRLDVADLFDELLDRVRDLLDVDTATILLLDPRAQQLVATAARGLEEEVRQGFRVAVGRGFAGRVALTKQPVILSRVTADNVVNPILLEIGLHSLLGVPIIAHGELVGVLHVGSLSPRKFTEDDVRLLEMVADRVSLANRARANSLDQAAALALQRSLIPEELPQVPGLELAARYVPGHASGVGGDWYDVFTLPSGWVGMVVGDVSGHGLQSAIVMGRVRSALRAYALICDDPAEALTLLDRKVVHFEAGSLTTALYAMISPDRTELRVSLAGHPRPVLVAPDGPKILLPAPIDPPLGTGPRQPRRRSATAALPPGAVLVSYTDGLVERRGEVFDVGVARLTAAVPVASPSTVADTVMATLDAEHPADDIALLVVRRPPEQPGPDVRADVGP</sequence>
<evidence type="ECO:0000313" key="4">
    <source>
        <dbReference type="EMBL" id="MFC0566371.1"/>
    </source>
</evidence>
<dbReference type="SUPFAM" id="SSF55781">
    <property type="entry name" value="GAF domain-like"/>
    <property type="match status" value="1"/>
</dbReference>
<organism evidence="4 5">
    <name type="scientific">Plantactinospora siamensis</name>
    <dbReference type="NCBI Taxonomy" id="555372"/>
    <lineage>
        <taxon>Bacteria</taxon>
        <taxon>Bacillati</taxon>
        <taxon>Actinomycetota</taxon>
        <taxon>Actinomycetes</taxon>
        <taxon>Micromonosporales</taxon>
        <taxon>Micromonosporaceae</taxon>
        <taxon>Plantactinospora</taxon>
    </lineage>
</organism>
<dbReference type="SMART" id="SM00331">
    <property type="entry name" value="PP2C_SIG"/>
    <property type="match status" value="1"/>
</dbReference>
<evidence type="ECO:0000259" key="2">
    <source>
        <dbReference type="SMART" id="SM00065"/>
    </source>
</evidence>
<dbReference type="Gene3D" id="3.60.40.10">
    <property type="entry name" value="PPM-type phosphatase domain"/>
    <property type="match status" value="1"/>
</dbReference>
<dbReference type="GO" id="GO:0004722">
    <property type="term" value="F:protein serine/threonine phosphatase activity"/>
    <property type="evidence" value="ECO:0007669"/>
    <property type="project" value="UniProtKB-EC"/>
</dbReference>
<dbReference type="InterPro" id="IPR029016">
    <property type="entry name" value="GAF-like_dom_sf"/>
</dbReference>
<name>A0ABV6P020_9ACTN</name>
<reference evidence="4 5" key="1">
    <citation type="submission" date="2024-09" db="EMBL/GenBank/DDBJ databases">
        <authorList>
            <person name="Sun Q."/>
            <person name="Mori K."/>
        </authorList>
    </citation>
    <scope>NUCLEOTIDE SEQUENCE [LARGE SCALE GENOMIC DNA]</scope>
    <source>
        <strain evidence="4 5">TBRC 2205</strain>
    </source>
</reference>
<evidence type="ECO:0000313" key="5">
    <source>
        <dbReference type="Proteomes" id="UP001589894"/>
    </source>
</evidence>
<evidence type="ECO:0000259" key="3">
    <source>
        <dbReference type="SMART" id="SM00331"/>
    </source>
</evidence>
<dbReference type="SMART" id="SM00065">
    <property type="entry name" value="GAF"/>
    <property type="match status" value="1"/>
</dbReference>
<dbReference type="Pfam" id="PF07228">
    <property type="entry name" value="SpoIIE"/>
    <property type="match status" value="1"/>
</dbReference>
<gene>
    <name evidence="4" type="ORF">ACFFHU_19800</name>
</gene>
<dbReference type="InterPro" id="IPR001932">
    <property type="entry name" value="PPM-type_phosphatase-like_dom"/>
</dbReference>
<keyword evidence="1 4" id="KW-0378">Hydrolase</keyword>
<dbReference type="RefSeq" id="WP_377340977.1">
    <property type="nucleotide sequence ID" value="NZ_JBHLUE010000016.1"/>
</dbReference>
<dbReference type="SUPFAM" id="SSF81606">
    <property type="entry name" value="PP2C-like"/>
    <property type="match status" value="1"/>
</dbReference>
<protein>
    <submittedName>
        <fullName evidence="4">PP2C family protein-serine/threonine phosphatase</fullName>
        <ecNumber evidence="4">3.1.3.16</ecNumber>
    </submittedName>
</protein>
<accession>A0ABV6P020</accession>
<dbReference type="Proteomes" id="UP001589894">
    <property type="component" value="Unassembled WGS sequence"/>
</dbReference>
<dbReference type="Gene3D" id="3.30.450.40">
    <property type="match status" value="1"/>
</dbReference>
<feature type="domain" description="PPM-type phosphatase" evidence="3">
    <location>
        <begin position="190"/>
        <end position="401"/>
    </location>
</feature>
<proteinExistence type="predicted"/>
<keyword evidence="5" id="KW-1185">Reference proteome</keyword>
<dbReference type="PANTHER" id="PTHR43156:SF2">
    <property type="entry name" value="STAGE II SPORULATION PROTEIN E"/>
    <property type="match status" value="1"/>
</dbReference>
<dbReference type="Pfam" id="PF13185">
    <property type="entry name" value="GAF_2"/>
    <property type="match status" value="1"/>
</dbReference>
<dbReference type="InterPro" id="IPR036457">
    <property type="entry name" value="PPM-type-like_dom_sf"/>
</dbReference>
<comment type="caution">
    <text evidence="4">The sequence shown here is derived from an EMBL/GenBank/DDBJ whole genome shotgun (WGS) entry which is preliminary data.</text>
</comment>
<evidence type="ECO:0000256" key="1">
    <source>
        <dbReference type="ARBA" id="ARBA00022801"/>
    </source>
</evidence>
<dbReference type="InterPro" id="IPR003018">
    <property type="entry name" value="GAF"/>
</dbReference>
<dbReference type="EC" id="3.1.3.16" evidence="4"/>
<dbReference type="PANTHER" id="PTHR43156">
    <property type="entry name" value="STAGE II SPORULATION PROTEIN E-RELATED"/>
    <property type="match status" value="1"/>
</dbReference>
<dbReference type="InterPro" id="IPR052016">
    <property type="entry name" value="Bact_Sigma-Reg"/>
</dbReference>
<dbReference type="EMBL" id="JBHLUE010000016">
    <property type="protein sequence ID" value="MFC0566371.1"/>
    <property type="molecule type" value="Genomic_DNA"/>
</dbReference>